<reference evidence="2 3" key="1">
    <citation type="journal article" date="2021" name="Cell Host Microbe">
        <title>in vivo commensal control of Clostridioides difficile virulence.</title>
        <authorList>
            <person name="Girinathan B.P."/>
            <person name="Dibenedetto N."/>
            <person name="Worley J.N."/>
            <person name="Peltier J."/>
            <person name="Arrieta-Ortiz M.L."/>
            <person name="Rupa Christinal Immanuel S."/>
            <person name="Lavin R."/>
            <person name="Delaney M.L."/>
            <person name="Cummins C."/>
            <person name="Hoffmann M."/>
            <person name="Luo Y."/>
            <person name="Gonzalez-Escalona N."/>
            <person name="Allard M."/>
            <person name="Onderdonk A.B."/>
            <person name="Gerber G.K."/>
            <person name="Sonenshein A.L."/>
            <person name="Baliga N."/>
            <person name="Dupuy B."/>
            <person name="Bry L."/>
        </authorList>
    </citation>
    <scope>NUCLEOTIDE SEQUENCE [LARGE SCALE GENOMIC DNA]</scope>
    <source>
        <strain evidence="2 3">DSM 599</strain>
    </source>
</reference>
<protein>
    <submittedName>
        <fullName evidence="2">DUF2752 domain-containing protein</fullName>
    </submittedName>
</protein>
<dbReference type="RefSeq" id="WP_221862199.1">
    <property type="nucleotide sequence ID" value="NZ_JAIKTU010000016.1"/>
</dbReference>
<evidence type="ECO:0000313" key="2">
    <source>
        <dbReference type="EMBL" id="MBY0757022.1"/>
    </source>
</evidence>
<keyword evidence="1" id="KW-1133">Transmembrane helix</keyword>
<gene>
    <name evidence="2" type="ORF">K5V21_16385</name>
</gene>
<keyword evidence="3" id="KW-1185">Reference proteome</keyword>
<organism evidence="2 3">
    <name type="scientific">Clostridium sardiniense</name>
    <name type="common">Clostridium absonum</name>
    <dbReference type="NCBI Taxonomy" id="29369"/>
    <lineage>
        <taxon>Bacteria</taxon>
        <taxon>Bacillati</taxon>
        <taxon>Bacillota</taxon>
        <taxon>Clostridia</taxon>
        <taxon>Eubacteriales</taxon>
        <taxon>Clostridiaceae</taxon>
        <taxon>Clostridium</taxon>
    </lineage>
</organism>
<keyword evidence="1" id="KW-0472">Membrane</keyword>
<feature type="transmembrane region" description="Helical" evidence="1">
    <location>
        <begin position="87"/>
        <end position="109"/>
    </location>
</feature>
<proteinExistence type="predicted"/>
<evidence type="ECO:0000313" key="3">
    <source>
        <dbReference type="Proteomes" id="UP001299068"/>
    </source>
</evidence>
<name>A0ABS7L2V3_CLOSR</name>
<dbReference type="EMBL" id="JAIKTU010000016">
    <property type="protein sequence ID" value="MBY0757022.1"/>
    <property type="molecule type" value="Genomic_DNA"/>
</dbReference>
<dbReference type="Proteomes" id="UP001299068">
    <property type="component" value="Unassembled WGS sequence"/>
</dbReference>
<feature type="transmembrane region" description="Helical" evidence="1">
    <location>
        <begin position="55"/>
        <end position="75"/>
    </location>
</feature>
<accession>A0ABS7L2V3</accession>
<keyword evidence="1" id="KW-0812">Transmembrane</keyword>
<comment type="caution">
    <text evidence="2">The sequence shown here is derived from an EMBL/GenBank/DDBJ whole genome shotgun (WGS) entry which is preliminary data.</text>
</comment>
<dbReference type="Pfam" id="PF10825">
    <property type="entry name" value="DUF2752"/>
    <property type="match status" value="1"/>
</dbReference>
<sequence>MKRVKSFFTIFSISIFILLFNTKCIFKSIIGVPCPGCGLTRAWISFINGNISEAFYWHPLFLMIPALAILILLYFKGSFIKYRRYILIAIVTIVGLYIIIYIVRMVILFPSVEPLDYNRQSFINRLINYK</sequence>
<dbReference type="InterPro" id="IPR021215">
    <property type="entry name" value="DUF2752"/>
</dbReference>
<evidence type="ECO:0000256" key="1">
    <source>
        <dbReference type="SAM" id="Phobius"/>
    </source>
</evidence>